<keyword evidence="3" id="KW-0808">Transferase</keyword>
<dbReference type="VEuPathDB" id="GiardiaDB:GL50803_0097130"/>
<dbReference type="GO" id="GO:0005524">
    <property type="term" value="F:ATP binding"/>
    <property type="evidence" value="ECO:0007669"/>
    <property type="project" value="InterPro"/>
</dbReference>
<dbReference type="InterPro" id="IPR036770">
    <property type="entry name" value="Ankyrin_rpt-contain_sf"/>
</dbReference>
<dbReference type="Pfam" id="PF12796">
    <property type="entry name" value="Ank_2"/>
    <property type="match status" value="3"/>
</dbReference>
<keyword evidence="3" id="KW-0723">Serine/threonine-protein kinase</keyword>
<dbReference type="PANTHER" id="PTHR24120">
    <property type="entry name" value="GH07239P"/>
    <property type="match status" value="1"/>
</dbReference>
<feature type="domain" description="Protein kinase" evidence="2">
    <location>
        <begin position="36"/>
        <end position="305"/>
    </location>
</feature>
<evidence type="ECO:0000313" key="3">
    <source>
        <dbReference type="EMBL" id="ESU44669.1"/>
    </source>
</evidence>
<dbReference type="VEuPathDB" id="GiardiaDB:GL50581_4488"/>
<dbReference type="GO" id="GO:0004674">
    <property type="term" value="F:protein serine/threonine kinase activity"/>
    <property type="evidence" value="ECO:0007669"/>
    <property type="project" value="UniProtKB-KW"/>
</dbReference>
<feature type="repeat" description="ANK" evidence="1">
    <location>
        <begin position="428"/>
        <end position="448"/>
    </location>
</feature>
<dbReference type="SMART" id="SM00220">
    <property type="entry name" value="S_TKc"/>
    <property type="match status" value="1"/>
</dbReference>
<dbReference type="VEuPathDB" id="GiardiaDB:DHA2_151487"/>
<evidence type="ECO:0000256" key="1">
    <source>
        <dbReference type="PROSITE-ProRule" id="PRU00023"/>
    </source>
</evidence>
<dbReference type="SMART" id="SM00248">
    <property type="entry name" value="ANK"/>
    <property type="match status" value="12"/>
</dbReference>
<dbReference type="Proteomes" id="UP000018040">
    <property type="component" value="Unassembled WGS sequence"/>
</dbReference>
<feature type="repeat" description="ANK" evidence="1">
    <location>
        <begin position="490"/>
        <end position="522"/>
    </location>
</feature>
<name>V6U1H0_GIAIN</name>
<keyword evidence="3" id="KW-0418">Kinase</keyword>
<dbReference type="PROSITE" id="PS50297">
    <property type="entry name" value="ANK_REP_REGION"/>
    <property type="match status" value="2"/>
</dbReference>
<keyword evidence="1" id="KW-0040">ANK repeat</keyword>
<reference evidence="4" key="1">
    <citation type="submission" date="2012-02" db="EMBL/GenBank/DDBJ databases">
        <title>Genome sequencing of Giardia lamblia Genotypes A2 and B isolates (DH and GS) and comparative analysis with the genomes of Genotypes A1 and E (WB and Pig).</title>
        <authorList>
            <person name="Adam R."/>
            <person name="Dahlstrom E."/>
            <person name="Martens C."/>
            <person name="Bruno D."/>
            <person name="Barbian K."/>
            <person name="Porcella S.F."/>
            <person name="Nash T."/>
        </authorList>
    </citation>
    <scope>NUCLEOTIDE SEQUENCE</scope>
    <source>
        <strain evidence="4">GS</strain>
    </source>
</reference>
<dbReference type="InterPro" id="IPR002110">
    <property type="entry name" value="Ankyrin_rpt"/>
</dbReference>
<dbReference type="SUPFAM" id="SSF56112">
    <property type="entry name" value="Protein kinase-like (PK-like)"/>
    <property type="match status" value="1"/>
</dbReference>
<protein>
    <submittedName>
        <fullName evidence="3">Serine/threonine protein kinase</fullName>
    </submittedName>
</protein>
<feature type="non-terminal residue" evidence="3">
    <location>
        <position position="1"/>
    </location>
</feature>
<organism evidence="3 4">
    <name type="scientific">Giardia intestinalis</name>
    <name type="common">Giardia lamblia</name>
    <dbReference type="NCBI Taxonomy" id="5741"/>
    <lineage>
        <taxon>Eukaryota</taxon>
        <taxon>Metamonada</taxon>
        <taxon>Diplomonadida</taxon>
        <taxon>Hexamitidae</taxon>
        <taxon>Giardiinae</taxon>
        <taxon>Giardia</taxon>
    </lineage>
</organism>
<dbReference type="SUPFAM" id="SSF48403">
    <property type="entry name" value="Ankyrin repeat"/>
    <property type="match status" value="2"/>
</dbReference>
<dbReference type="CDD" id="cd00180">
    <property type="entry name" value="PKc"/>
    <property type="match status" value="1"/>
</dbReference>
<dbReference type="VEuPathDB" id="GiardiaDB:DHA2_150506"/>
<dbReference type="OrthoDB" id="5130968at2759"/>
<evidence type="ECO:0000259" key="2">
    <source>
        <dbReference type="PROSITE" id="PS50011"/>
    </source>
</evidence>
<dbReference type="InterPro" id="IPR011009">
    <property type="entry name" value="Kinase-like_dom_sf"/>
</dbReference>
<evidence type="ECO:0000313" key="4">
    <source>
        <dbReference type="Proteomes" id="UP000018040"/>
    </source>
</evidence>
<dbReference type="EMBL" id="AHHH01000018">
    <property type="protein sequence ID" value="ESU44669.1"/>
    <property type="molecule type" value="Genomic_DNA"/>
</dbReference>
<accession>V6U1H0</accession>
<feature type="repeat" description="ANK" evidence="1">
    <location>
        <begin position="623"/>
        <end position="655"/>
    </location>
</feature>
<dbReference type="InterPro" id="IPR000719">
    <property type="entry name" value="Prot_kinase_dom"/>
</dbReference>
<dbReference type="VEuPathDB" id="GiardiaDB:QR46_0926"/>
<dbReference type="Pfam" id="PF00069">
    <property type="entry name" value="Pkinase"/>
    <property type="match status" value="1"/>
</dbReference>
<dbReference type="VEuPathDB" id="GiardiaDB:GL50803_0037353"/>
<dbReference type="AlphaFoldDB" id="V6U1H0"/>
<sequence length="798" mass="88667">VLVFKITAGGTEMSSDPENGTREEIPLSEEASEIIDSIGQIIGHGGQGAVYTHINVPDLAIKEIRTDNIAANSLDKLVAKLNMLTHLAHANVLSHNKIIPAPGFLYVTMPRCDKSAEQILRACKRKQQRLPMETVFKIMQHVSTALAYLHAPNKLDGDGNELPVVVHGDLKPDNILASSNADSSETKFVVADIGLNEDVICQDTRTTNAPLYAAPEVLYKRKVSTAADMWSFGAILYELETCMKFMPYGKGGTGFSLPNNWVVDLRLVKDTLIKSLLEHLLVVDPKDRLSAEEVATICGPANETTPLSEMMAAATARMCEFQIQKNREKHRVHLFVGNGSTYGIWPLDFDALLESTNLLNEEKVDENEKLIWAVRNDNASLVKSLLDKGVKLKRTRAGMTCLMYAAQIGSVSIVQLLINREQRMQDDDGKTALMYAVINGHTNIVELLCSSESMMQDNNGRTALMYSMITRRYDLISILLKYENCSQDHIGATALMYAARIGDIKAIEILAGKEANIKDRHNETATFYALRSGNMKAAKKLDTLECPIDSIGRTVLMLATMQNNLERIRLFIPLQGRRVTSEAETFLNLTVKKRTALMEAAVFGRIEAVKLLMEREVKIQDEDGRTALMFAAAGGHIKIVELLIEHEKSITDKSNQTALHYVVKNASMELLELLVSHIDPTDDKGVTALMRAADRGDTQIVKSLIPLQKGLTTTGEEKIERYVCPSHMRRCIDMKISMSRRTALMGAAARENTEIIKLLLDHEKGMTDSKGHTALWIAKQFYNQDAIEILSKCPEENQ</sequence>
<proteinExistence type="predicted"/>
<dbReference type="VEuPathDB" id="GiardiaDB:QR46_0927"/>
<comment type="caution">
    <text evidence="3">The sequence shown here is derived from an EMBL/GenBank/DDBJ whole genome shotgun (WGS) entry which is preliminary data.</text>
</comment>
<dbReference type="Gene3D" id="1.10.510.10">
    <property type="entry name" value="Transferase(Phosphotransferase) domain 1"/>
    <property type="match status" value="1"/>
</dbReference>
<dbReference type="PROSITE" id="PS50011">
    <property type="entry name" value="PROTEIN_KINASE_DOM"/>
    <property type="match status" value="1"/>
</dbReference>
<reference evidence="3 4" key="2">
    <citation type="journal article" date="2013" name="Genome Biol. Evol.">
        <title>Genome sequencing of Giardia lamblia genotypes A2 and B isolates (DH and GS) and comparative analysis with the genomes of genotypes A1 and E (WB and Pig).</title>
        <authorList>
            <person name="Adam R.D."/>
            <person name="Dahlstrom E.W."/>
            <person name="Martens C.A."/>
            <person name="Bruno D.P."/>
            <person name="Barbian K.D."/>
            <person name="Ricklefs S.M."/>
            <person name="Hernandez M.M."/>
            <person name="Narla N.P."/>
            <person name="Patel R.B."/>
            <person name="Porcella S.F."/>
            <person name="Nash T.E."/>
        </authorList>
    </citation>
    <scope>NUCLEOTIDE SEQUENCE [LARGE SCALE GENOMIC DNA]</scope>
    <source>
        <strain evidence="3 4">GS</strain>
    </source>
</reference>
<dbReference type="PROSITE" id="PS50088">
    <property type="entry name" value="ANK_REPEAT"/>
    <property type="match status" value="3"/>
</dbReference>
<dbReference type="Gene3D" id="1.25.40.20">
    <property type="entry name" value="Ankyrin repeat-containing domain"/>
    <property type="match status" value="2"/>
</dbReference>
<dbReference type="PANTHER" id="PTHR24120:SF4">
    <property type="entry name" value="GH07239P"/>
    <property type="match status" value="1"/>
</dbReference>
<gene>
    <name evidence="3" type="ORF">GSB_150130</name>
</gene>